<proteinExistence type="predicted"/>
<dbReference type="Proteomes" id="UP000734854">
    <property type="component" value="Unassembled WGS sequence"/>
</dbReference>
<accession>A0A8J5H6M9</accession>
<dbReference type="AlphaFoldDB" id="A0A8J5H6M9"/>
<comment type="caution">
    <text evidence="1">The sequence shown here is derived from an EMBL/GenBank/DDBJ whole genome shotgun (WGS) entry which is preliminary data.</text>
</comment>
<protein>
    <submittedName>
        <fullName evidence="1">Uncharacterized protein</fullName>
    </submittedName>
</protein>
<gene>
    <name evidence="1" type="ORF">ZIOFF_021258</name>
</gene>
<dbReference type="EMBL" id="JACMSC010000006">
    <property type="protein sequence ID" value="KAG6517859.1"/>
    <property type="molecule type" value="Genomic_DNA"/>
</dbReference>
<evidence type="ECO:0000313" key="1">
    <source>
        <dbReference type="EMBL" id="KAG6517859.1"/>
    </source>
</evidence>
<name>A0A8J5H6M9_ZINOF</name>
<evidence type="ECO:0000313" key="2">
    <source>
        <dbReference type="Proteomes" id="UP000734854"/>
    </source>
</evidence>
<keyword evidence="2" id="KW-1185">Reference proteome</keyword>
<organism evidence="1 2">
    <name type="scientific">Zingiber officinale</name>
    <name type="common">Ginger</name>
    <name type="synonym">Amomum zingiber</name>
    <dbReference type="NCBI Taxonomy" id="94328"/>
    <lineage>
        <taxon>Eukaryota</taxon>
        <taxon>Viridiplantae</taxon>
        <taxon>Streptophyta</taxon>
        <taxon>Embryophyta</taxon>
        <taxon>Tracheophyta</taxon>
        <taxon>Spermatophyta</taxon>
        <taxon>Magnoliopsida</taxon>
        <taxon>Liliopsida</taxon>
        <taxon>Zingiberales</taxon>
        <taxon>Zingiberaceae</taxon>
        <taxon>Zingiber</taxon>
    </lineage>
</organism>
<reference evidence="1 2" key="1">
    <citation type="submission" date="2020-08" db="EMBL/GenBank/DDBJ databases">
        <title>Plant Genome Project.</title>
        <authorList>
            <person name="Zhang R.-G."/>
        </authorList>
    </citation>
    <scope>NUCLEOTIDE SEQUENCE [LARGE SCALE GENOMIC DNA]</scope>
    <source>
        <tissue evidence="1">Rhizome</tissue>
    </source>
</reference>
<sequence>MATSLGQEAIEDFDYQLQLILFDPLASTWLGIKEALDNKTFTTLANSIVLQGTKVCEESFAALGHLKFDHVSPPLENQNLLSSPKQQENNSGIKHFNFSNSELLKLKSADAEFRNQLCLMVISSKH</sequence>